<accession>A0AA37SMC7</accession>
<dbReference type="Proteomes" id="UP001156708">
    <property type="component" value="Unassembled WGS sequence"/>
</dbReference>
<name>A0AA37SMC7_9PROT</name>
<sequence>MLPPLIFIVPDGISDWLEVIDVPLFKVMDDPSDIVTFSNVISPLLLKITLPSNVTSSIADVGDPTRIVVCPGAPIVPPCCETSVQFLVTVAII</sequence>
<protein>
    <submittedName>
        <fullName evidence="1">Uncharacterized protein</fullName>
    </submittedName>
</protein>
<dbReference type="EMBL" id="BSNZ01000060">
    <property type="protein sequence ID" value="GLQ86277.1"/>
    <property type="molecule type" value="Genomic_DNA"/>
</dbReference>
<proteinExistence type="predicted"/>
<evidence type="ECO:0000313" key="2">
    <source>
        <dbReference type="Proteomes" id="UP001156708"/>
    </source>
</evidence>
<keyword evidence="2" id="KW-1185">Reference proteome</keyword>
<evidence type="ECO:0000313" key="1">
    <source>
        <dbReference type="EMBL" id="GLQ86277.1"/>
    </source>
</evidence>
<dbReference type="AlphaFoldDB" id="A0AA37SMC7"/>
<comment type="caution">
    <text evidence="1">The sequence shown here is derived from an EMBL/GenBank/DDBJ whole genome shotgun (WGS) entry which is preliminary data.</text>
</comment>
<gene>
    <name evidence="1" type="ORF">GCM10007872_31910</name>
</gene>
<reference evidence="2" key="1">
    <citation type="journal article" date="2019" name="Int. J. Syst. Evol. Microbiol.">
        <title>The Global Catalogue of Microorganisms (GCM) 10K type strain sequencing project: providing services to taxonomists for standard genome sequencing and annotation.</title>
        <authorList>
            <consortium name="The Broad Institute Genomics Platform"/>
            <consortium name="The Broad Institute Genome Sequencing Center for Infectious Disease"/>
            <person name="Wu L."/>
            <person name="Ma J."/>
        </authorList>
    </citation>
    <scope>NUCLEOTIDE SEQUENCE [LARGE SCALE GENOMIC DNA]</scope>
    <source>
        <strain evidence="2">NBRC 12467</strain>
    </source>
</reference>
<organism evidence="1 2">
    <name type="scientific">Gluconobacter sphaericus NBRC 12467</name>
    <dbReference type="NCBI Taxonomy" id="1307951"/>
    <lineage>
        <taxon>Bacteria</taxon>
        <taxon>Pseudomonadati</taxon>
        <taxon>Pseudomonadota</taxon>
        <taxon>Alphaproteobacteria</taxon>
        <taxon>Acetobacterales</taxon>
        <taxon>Acetobacteraceae</taxon>
        <taxon>Gluconobacter</taxon>
    </lineage>
</organism>